<dbReference type="InterPro" id="IPR024079">
    <property type="entry name" value="MetalloPept_cat_dom_sf"/>
</dbReference>
<evidence type="ECO:0000256" key="3">
    <source>
        <dbReference type="ARBA" id="ARBA00022723"/>
    </source>
</evidence>
<protein>
    <recommendedName>
        <fullName evidence="11">Peptidase M43 pregnancy-associated plasma-A domain-containing protein</fullName>
    </recommendedName>
</protein>
<gene>
    <name evidence="12" type="ORF">HGRIS_010843</name>
</gene>
<keyword evidence="5" id="KW-0378">Hydrolase</keyword>
<keyword evidence="8" id="KW-1015">Disulfide bond</keyword>
<feature type="region of interest" description="Disordered" evidence="9">
    <location>
        <begin position="237"/>
        <end position="262"/>
    </location>
</feature>
<feature type="compositionally biased region" description="Pro residues" evidence="9">
    <location>
        <begin position="340"/>
        <end position="353"/>
    </location>
</feature>
<evidence type="ECO:0000256" key="7">
    <source>
        <dbReference type="ARBA" id="ARBA00023049"/>
    </source>
</evidence>
<evidence type="ECO:0000259" key="11">
    <source>
        <dbReference type="Pfam" id="PF05572"/>
    </source>
</evidence>
<dbReference type="InterPro" id="IPR008754">
    <property type="entry name" value="Peptidase_M43"/>
</dbReference>
<proteinExistence type="inferred from homology"/>
<evidence type="ECO:0000256" key="4">
    <source>
        <dbReference type="ARBA" id="ARBA00022729"/>
    </source>
</evidence>
<dbReference type="Pfam" id="PF05572">
    <property type="entry name" value="Peptidase_M43"/>
    <property type="match status" value="1"/>
</dbReference>
<keyword evidence="4 10" id="KW-0732">Signal</keyword>
<evidence type="ECO:0000313" key="12">
    <source>
        <dbReference type="EMBL" id="KAL0948246.1"/>
    </source>
</evidence>
<dbReference type="EMBL" id="JASNQZ010000014">
    <property type="protein sequence ID" value="KAL0948246.1"/>
    <property type="molecule type" value="Genomic_DNA"/>
</dbReference>
<evidence type="ECO:0000256" key="6">
    <source>
        <dbReference type="ARBA" id="ARBA00022833"/>
    </source>
</evidence>
<feature type="signal peptide" evidence="10">
    <location>
        <begin position="1"/>
        <end position="19"/>
    </location>
</feature>
<keyword evidence="6" id="KW-0862">Zinc</keyword>
<feature type="compositionally biased region" description="Low complexity" evidence="9">
    <location>
        <begin position="313"/>
        <end position="339"/>
    </location>
</feature>
<feature type="domain" description="Peptidase M43 pregnancy-associated plasma-A" evidence="11">
    <location>
        <begin position="189"/>
        <end position="304"/>
    </location>
</feature>
<evidence type="ECO:0000313" key="13">
    <source>
        <dbReference type="Proteomes" id="UP001556367"/>
    </source>
</evidence>
<reference evidence="13" key="1">
    <citation type="submission" date="2024-06" db="EMBL/GenBank/DDBJ databases">
        <title>Multi-omics analyses provide insights into the biosynthesis of the anticancer antibiotic pleurotin in Hohenbuehelia grisea.</title>
        <authorList>
            <person name="Weaver J.A."/>
            <person name="Alberti F."/>
        </authorList>
    </citation>
    <scope>NUCLEOTIDE SEQUENCE [LARGE SCALE GENOMIC DNA]</scope>
    <source>
        <strain evidence="13">T-177</strain>
    </source>
</reference>
<dbReference type="Proteomes" id="UP001556367">
    <property type="component" value="Unassembled WGS sequence"/>
</dbReference>
<keyword evidence="2" id="KW-0645">Protease</keyword>
<organism evidence="12 13">
    <name type="scientific">Hohenbuehelia grisea</name>
    <dbReference type="NCBI Taxonomy" id="104357"/>
    <lineage>
        <taxon>Eukaryota</taxon>
        <taxon>Fungi</taxon>
        <taxon>Dikarya</taxon>
        <taxon>Basidiomycota</taxon>
        <taxon>Agaricomycotina</taxon>
        <taxon>Agaricomycetes</taxon>
        <taxon>Agaricomycetidae</taxon>
        <taxon>Agaricales</taxon>
        <taxon>Pleurotineae</taxon>
        <taxon>Pleurotaceae</taxon>
        <taxon>Hohenbuehelia</taxon>
    </lineage>
</organism>
<evidence type="ECO:0000256" key="1">
    <source>
        <dbReference type="ARBA" id="ARBA00008721"/>
    </source>
</evidence>
<evidence type="ECO:0000256" key="5">
    <source>
        <dbReference type="ARBA" id="ARBA00022801"/>
    </source>
</evidence>
<evidence type="ECO:0000256" key="9">
    <source>
        <dbReference type="SAM" id="MobiDB-lite"/>
    </source>
</evidence>
<keyword evidence="3" id="KW-0479">Metal-binding</keyword>
<comment type="similarity">
    <text evidence="1">Belongs to the peptidase M43B family.</text>
</comment>
<evidence type="ECO:0000256" key="10">
    <source>
        <dbReference type="SAM" id="SignalP"/>
    </source>
</evidence>
<evidence type="ECO:0000256" key="8">
    <source>
        <dbReference type="ARBA" id="ARBA00023157"/>
    </source>
</evidence>
<name>A0ABR3IY54_9AGAR</name>
<feature type="region of interest" description="Disordered" evidence="9">
    <location>
        <begin position="313"/>
        <end position="358"/>
    </location>
</feature>
<dbReference type="PANTHER" id="PTHR47466">
    <property type="match status" value="1"/>
</dbReference>
<sequence>MHFTTLLSFIFIATINVLASPVDPNRFDDSGCVLSLFQPSIPLGTESLLTSYPYSDCGSIVLKDETDFYTPNTEHLTPRDLPDAGSRVKVHWHVIMSGETAAQGNISDLLIARQMVTLNQDFAPAGLSFDLVETTRTLNSSWVSVGERNQSEYAMKKQWMSSDPSQLHVYSVDTLKGISWVYMSPAKTPTIAPKRLDGVMLSLGALPSKKKVGHTLTHEVGHWSGLRHTFHGPPGVGNCSKDPTSGDGIADTPAQRRPTRQCSKTVYSCGFSQPDASDNFMNYVPDHCRKRFTPGQIERMRGFLKKARGITMSSLSSSESTVAPSSTNSELPAPTKGPDGPTPPSTPSAPPPSENNGGFVARLKQIYHGMLAHLKNLFDW</sequence>
<comment type="caution">
    <text evidence="12">The sequence shown here is derived from an EMBL/GenBank/DDBJ whole genome shotgun (WGS) entry which is preliminary data.</text>
</comment>
<dbReference type="Gene3D" id="3.40.390.10">
    <property type="entry name" value="Collagenase (Catalytic Domain)"/>
    <property type="match status" value="1"/>
</dbReference>
<keyword evidence="13" id="KW-1185">Reference proteome</keyword>
<feature type="chain" id="PRO_5045162914" description="Peptidase M43 pregnancy-associated plasma-A domain-containing protein" evidence="10">
    <location>
        <begin position="20"/>
        <end position="380"/>
    </location>
</feature>
<accession>A0ABR3IY54</accession>
<dbReference type="PANTHER" id="PTHR47466:SF1">
    <property type="entry name" value="METALLOPROTEASE MEP1 (AFU_ORTHOLOGUE AFUA_1G07730)-RELATED"/>
    <property type="match status" value="1"/>
</dbReference>
<keyword evidence="7" id="KW-0482">Metalloprotease</keyword>
<evidence type="ECO:0000256" key="2">
    <source>
        <dbReference type="ARBA" id="ARBA00022670"/>
    </source>
</evidence>
<dbReference type="SUPFAM" id="SSF55486">
    <property type="entry name" value="Metalloproteases ('zincins'), catalytic domain"/>
    <property type="match status" value="1"/>
</dbReference>